<feature type="region of interest" description="Disordered" evidence="1">
    <location>
        <begin position="52"/>
        <end position="72"/>
    </location>
</feature>
<feature type="transmembrane region" description="Helical" evidence="2">
    <location>
        <begin position="26"/>
        <end position="46"/>
    </location>
</feature>
<dbReference type="AlphaFoldDB" id="A0A0A5GHC1"/>
<dbReference type="RefSeq" id="WP_081673101.1">
    <property type="nucleotide sequence ID" value="NZ_AVPF01000007.1"/>
</dbReference>
<proteinExistence type="predicted"/>
<organism evidence="3 4">
    <name type="scientific">Pontibacillus marinus BH030004 = DSM 16465</name>
    <dbReference type="NCBI Taxonomy" id="1385511"/>
    <lineage>
        <taxon>Bacteria</taxon>
        <taxon>Bacillati</taxon>
        <taxon>Bacillota</taxon>
        <taxon>Bacilli</taxon>
        <taxon>Bacillales</taxon>
        <taxon>Bacillaceae</taxon>
        <taxon>Pontibacillus</taxon>
    </lineage>
</organism>
<dbReference type="Proteomes" id="UP000030403">
    <property type="component" value="Unassembled WGS sequence"/>
</dbReference>
<accession>A0A0A5GHC1</accession>
<comment type="caution">
    <text evidence="3">The sequence shown here is derived from an EMBL/GenBank/DDBJ whole genome shotgun (WGS) entry which is preliminary data.</text>
</comment>
<dbReference type="EMBL" id="AVPF01000007">
    <property type="protein sequence ID" value="KGX90485.1"/>
    <property type="molecule type" value="Genomic_DNA"/>
</dbReference>
<evidence type="ECO:0000313" key="3">
    <source>
        <dbReference type="EMBL" id="KGX90485.1"/>
    </source>
</evidence>
<name>A0A0A5GHC1_9BACI</name>
<keyword evidence="2" id="KW-0472">Membrane</keyword>
<evidence type="ECO:0000256" key="2">
    <source>
        <dbReference type="SAM" id="Phobius"/>
    </source>
</evidence>
<keyword evidence="2" id="KW-1133">Transmembrane helix</keyword>
<sequence length="215" mass="24176">MKNNPLDKVASMLKLKSEDGKKPTKMAYVLLVALFGLLILIVSDFFTKESTQSESFTPQEQNPPAEQEKETFLQKDKAGDEAMMAEVETHYEKELSKLLERIKGVSDVDVMVNLESTEIKIYEKNTTMGKQITDETDKNGGERKIEDLTKDQQVVLTRKGDQEVPLLIQTKKPKVSGVLVVAKGVDHMEVKKWVMEAVSKGLDVPAHRISVMPKK</sequence>
<dbReference type="NCBIfam" id="TIGR02830">
    <property type="entry name" value="spore_III_AG"/>
    <property type="match status" value="1"/>
</dbReference>
<evidence type="ECO:0000313" key="4">
    <source>
        <dbReference type="Proteomes" id="UP000030403"/>
    </source>
</evidence>
<protein>
    <submittedName>
        <fullName evidence="3">Stage III sporulation protein AG</fullName>
    </submittedName>
</protein>
<keyword evidence="4" id="KW-1185">Reference proteome</keyword>
<dbReference type="STRING" id="1385511.GCA_000425225_01694"/>
<evidence type="ECO:0000256" key="1">
    <source>
        <dbReference type="SAM" id="MobiDB-lite"/>
    </source>
</evidence>
<reference evidence="3 4" key="1">
    <citation type="submission" date="2013-08" db="EMBL/GenBank/DDBJ databases">
        <authorList>
            <person name="Huang J."/>
            <person name="Wang G."/>
        </authorList>
    </citation>
    <scope>NUCLEOTIDE SEQUENCE [LARGE SCALE GENOMIC DNA]</scope>
    <source>
        <strain evidence="3 4">BH030004</strain>
    </source>
</reference>
<gene>
    <name evidence="3" type="ORF">N783_17075</name>
</gene>
<keyword evidence="2" id="KW-0812">Transmembrane</keyword>
<dbReference type="InterPro" id="IPR014195">
    <property type="entry name" value="Spore_III_AG"/>
</dbReference>
<feature type="compositionally biased region" description="Polar residues" evidence="1">
    <location>
        <begin position="52"/>
        <end position="64"/>
    </location>
</feature>
<dbReference type="eggNOG" id="ENOG50330Z5">
    <property type="taxonomic scope" value="Bacteria"/>
</dbReference>